<evidence type="ECO:0000256" key="1">
    <source>
        <dbReference type="ARBA" id="ARBA00034773"/>
    </source>
</evidence>
<reference evidence="3 4" key="1">
    <citation type="submission" date="2018-06" db="EMBL/GenBank/DDBJ databases">
        <title>The Genome of Cuscuta australis (Dodder) Provides Insight into the Evolution of Plant Parasitism.</title>
        <authorList>
            <person name="Liu H."/>
        </authorList>
    </citation>
    <scope>NUCLEOTIDE SEQUENCE [LARGE SCALE GENOMIC DNA]</scope>
    <source>
        <strain evidence="4">cv. Yunnan</strain>
        <tissue evidence="3">Vines</tissue>
    </source>
</reference>
<dbReference type="AlphaFoldDB" id="A0A328EDI3"/>
<evidence type="ECO:0008006" key="5">
    <source>
        <dbReference type="Google" id="ProtNLM"/>
    </source>
</evidence>
<evidence type="ECO:0000313" key="4">
    <source>
        <dbReference type="Proteomes" id="UP000249390"/>
    </source>
</evidence>
<evidence type="ECO:0000256" key="2">
    <source>
        <dbReference type="SAM" id="MobiDB-lite"/>
    </source>
</evidence>
<dbReference type="Proteomes" id="UP000249390">
    <property type="component" value="Unassembled WGS sequence"/>
</dbReference>
<evidence type="ECO:0000313" key="3">
    <source>
        <dbReference type="EMBL" id="RAL54649.1"/>
    </source>
</evidence>
<accession>A0A328EDI3</accession>
<keyword evidence="4" id="KW-1185">Reference proteome</keyword>
<name>A0A328EDI3_9ASTE</name>
<protein>
    <recommendedName>
        <fullName evidence="5">Senescence regulator</fullName>
    </recommendedName>
</protein>
<feature type="region of interest" description="Disordered" evidence="2">
    <location>
        <begin position="13"/>
        <end position="88"/>
    </location>
</feature>
<comment type="caution">
    <text evidence="3">The sequence shown here is derived from an EMBL/GenBank/DDBJ whole genome shotgun (WGS) entry which is preliminary data.</text>
</comment>
<dbReference type="GO" id="GO:0010150">
    <property type="term" value="P:leaf senescence"/>
    <property type="evidence" value="ECO:0007669"/>
    <property type="project" value="UniProtKB-ARBA"/>
</dbReference>
<organism evidence="3 4">
    <name type="scientific">Cuscuta australis</name>
    <dbReference type="NCBI Taxonomy" id="267555"/>
    <lineage>
        <taxon>Eukaryota</taxon>
        <taxon>Viridiplantae</taxon>
        <taxon>Streptophyta</taxon>
        <taxon>Embryophyta</taxon>
        <taxon>Tracheophyta</taxon>
        <taxon>Spermatophyta</taxon>
        <taxon>Magnoliopsida</taxon>
        <taxon>eudicotyledons</taxon>
        <taxon>Gunneridae</taxon>
        <taxon>Pentapetalae</taxon>
        <taxon>asterids</taxon>
        <taxon>lamiids</taxon>
        <taxon>Solanales</taxon>
        <taxon>Convolvulaceae</taxon>
        <taxon>Cuscuteae</taxon>
        <taxon>Cuscuta</taxon>
        <taxon>Cuscuta subgen. Grammica</taxon>
        <taxon>Cuscuta sect. Cleistogrammica</taxon>
    </lineage>
</organism>
<dbReference type="InterPro" id="IPR007608">
    <property type="entry name" value="Senescence_reg_S40"/>
</dbReference>
<feature type="compositionally biased region" description="Acidic residues" evidence="2">
    <location>
        <begin position="28"/>
        <end position="40"/>
    </location>
</feature>
<gene>
    <name evidence="3" type="ORF">DM860_001777</name>
</gene>
<proteinExistence type="inferred from homology"/>
<dbReference type="PANTHER" id="PTHR46525:SF6">
    <property type="entry name" value="ARABIDOPSIS THALIANA GENOMIC DNA, CHROMOSOME 5, P1 CLONE:MOK16"/>
    <property type="match status" value="1"/>
</dbReference>
<dbReference type="PANTHER" id="PTHR46525">
    <property type="entry name" value="EMB|CAB72159.1"/>
    <property type="match status" value="1"/>
</dbReference>
<dbReference type="Pfam" id="PF04520">
    <property type="entry name" value="Senescence_reg"/>
    <property type="match status" value="1"/>
</dbReference>
<comment type="similarity">
    <text evidence="1">Belongs to the senescence regulator S40 family.</text>
</comment>
<sequence>MATAKKSFFFLGVPPETMSPAATGPQFEFDESDVVWDNGDDFDRGGPGGARRSSASIPGSRRPVVAVQKKKPKADDRPASLPVSVPEWADIRRESGGGEKGAVVPPHEYLARRRGASMSVHEGIGRTLKGRDLSRVRNAIWKQIGFED</sequence>
<dbReference type="EMBL" id="NQVE01000009">
    <property type="protein sequence ID" value="RAL54649.1"/>
    <property type="molecule type" value="Genomic_DNA"/>
</dbReference>